<sequence>MEIMIQYWNPELRVFEFPEFDASPTVEEYEMLLGIPVLDRSKVYLFTRDHKLTEGYIEEMIGARLGIQNIIKQEKFEGLKWTYLKKHILKMEEQKNWKAFGSSFALAVYGLVLFPFVADMINQEALDVFYKVKRFSVNPVPAVLAETLLQFYKALVLGQLKWGMSPVTSQQLNGFVFLYKDKNTSNEVLNEVRRALHNIRFYGKNELGEHQAFYT</sequence>
<dbReference type="InterPro" id="IPR056647">
    <property type="entry name" value="DUF7745"/>
</dbReference>
<keyword evidence="1" id="KW-0812">Transmembrane</keyword>
<protein>
    <recommendedName>
        <fullName evidence="2">DUF7745 domain-containing protein</fullName>
    </recommendedName>
</protein>
<evidence type="ECO:0000256" key="1">
    <source>
        <dbReference type="SAM" id="Phobius"/>
    </source>
</evidence>
<keyword evidence="1" id="KW-1133">Transmembrane helix</keyword>
<organism evidence="3">
    <name type="scientific">Lupinus angustifolius</name>
    <name type="common">Narrow-leaved blue lupine</name>
    <dbReference type="NCBI Taxonomy" id="3871"/>
    <lineage>
        <taxon>Eukaryota</taxon>
        <taxon>Viridiplantae</taxon>
        <taxon>Streptophyta</taxon>
        <taxon>Embryophyta</taxon>
        <taxon>Tracheophyta</taxon>
        <taxon>Spermatophyta</taxon>
        <taxon>Magnoliopsida</taxon>
        <taxon>eudicotyledons</taxon>
        <taxon>Gunneridae</taxon>
        <taxon>Pentapetalae</taxon>
        <taxon>rosids</taxon>
        <taxon>fabids</taxon>
        <taxon>Fabales</taxon>
        <taxon>Fabaceae</taxon>
        <taxon>Papilionoideae</taxon>
        <taxon>50 kb inversion clade</taxon>
        <taxon>genistoids sensu lato</taxon>
        <taxon>core genistoids</taxon>
        <taxon>Genisteae</taxon>
        <taxon>Lupinus</taxon>
    </lineage>
</organism>
<keyword evidence="1" id="KW-0472">Membrane</keyword>
<dbReference type="PANTHER" id="PTHR48154">
    <property type="entry name" value="PROTEIN, PUTATIVE-RELATED"/>
    <property type="match status" value="1"/>
</dbReference>
<dbReference type="AlphaFoldDB" id="A0A182BFE5"/>
<name>A0A182BFE5_LUPAN</name>
<dbReference type="EMBL" id="KU678224">
    <property type="protein sequence ID" value="AMK48018.1"/>
    <property type="molecule type" value="Genomic_DNA"/>
</dbReference>
<feature type="transmembrane region" description="Helical" evidence="1">
    <location>
        <begin position="99"/>
        <end position="118"/>
    </location>
</feature>
<dbReference type="Pfam" id="PF24924">
    <property type="entry name" value="DUF7745"/>
    <property type="match status" value="1"/>
</dbReference>
<feature type="domain" description="DUF7745" evidence="2">
    <location>
        <begin position="3"/>
        <end position="149"/>
    </location>
</feature>
<proteinExistence type="predicted"/>
<accession>A0A182BFE5</accession>
<dbReference type="PANTHER" id="PTHR48154:SF1">
    <property type="entry name" value="PROTEIN, PUTATIVE-RELATED"/>
    <property type="match status" value="1"/>
</dbReference>
<reference evidence="3" key="1">
    <citation type="journal article" date="2016" name="Chromosome Res.">
        <title>Integration of Lupinus angustifolius L. (narrow-leafed lupin) genome maps and comparative mapping within legumes.</title>
        <authorList>
            <person name="Wyrwa K."/>
            <person name="Ksiazkiewicz M."/>
            <person name="Szczepaniak A."/>
            <person name="Susek K."/>
            <person name="Podkowinski J."/>
            <person name="Naganowska B."/>
        </authorList>
    </citation>
    <scope>NUCLEOTIDE SEQUENCE</scope>
</reference>
<evidence type="ECO:0000259" key="2">
    <source>
        <dbReference type="Pfam" id="PF24924"/>
    </source>
</evidence>
<evidence type="ECO:0000313" key="3">
    <source>
        <dbReference type="EMBL" id="AMK48018.1"/>
    </source>
</evidence>